<gene>
    <name evidence="2" type="ORF">WQQ_46640</name>
</gene>
<feature type="transmembrane region" description="Helical" evidence="1">
    <location>
        <begin position="44"/>
        <end position="65"/>
    </location>
</feature>
<name>I7Z8S2_9GAMM</name>
<dbReference type="Proteomes" id="UP000003704">
    <property type="component" value="Unassembled WGS sequence"/>
</dbReference>
<evidence type="ECO:0000313" key="3">
    <source>
        <dbReference type="Proteomes" id="UP000003704"/>
    </source>
</evidence>
<evidence type="ECO:0000256" key="1">
    <source>
        <dbReference type="SAM" id="Phobius"/>
    </source>
</evidence>
<dbReference type="RefSeq" id="WP_007187599.1">
    <property type="nucleotide sequence ID" value="NZ_AKGD01000004.1"/>
</dbReference>
<keyword evidence="3" id="KW-1185">Reference proteome</keyword>
<comment type="caution">
    <text evidence="2">The sequence shown here is derived from an EMBL/GenBank/DDBJ whole genome shotgun (WGS) entry which is preliminary data.</text>
</comment>
<sequence length="67" mass="7590">MWIDIVQALALLLILEGIMPFLSPRRFRQSLLNFASLEDKWMRLLALISMVAGLILLQIIGADIVPK</sequence>
<proteinExistence type="predicted"/>
<reference evidence="2 3" key="1">
    <citation type="journal article" date="2012" name="J. Bacteriol.">
        <title>Genome Sequence of n-Alkane-Degrading Hydrocarboniphaga effusa Strain AP103T (ATCC BAA-332T).</title>
        <authorList>
            <person name="Chang H.K."/>
            <person name="Zylstra G.J."/>
            <person name="Chae J.C."/>
        </authorList>
    </citation>
    <scope>NUCLEOTIDE SEQUENCE [LARGE SCALE GENOMIC DNA]</scope>
    <source>
        <strain evidence="2 3">AP103</strain>
    </source>
</reference>
<dbReference type="InterPro" id="IPR019201">
    <property type="entry name" value="DUF2065"/>
</dbReference>
<dbReference type="AlphaFoldDB" id="I7Z8S2"/>
<protein>
    <recommendedName>
        <fullName evidence="4">DUF2065 domain-containing protein</fullName>
    </recommendedName>
</protein>
<dbReference type="Pfam" id="PF09838">
    <property type="entry name" value="DUF2065"/>
    <property type="match status" value="1"/>
</dbReference>
<keyword evidence="1" id="KW-1133">Transmembrane helix</keyword>
<dbReference type="EMBL" id="AKGD01000004">
    <property type="protein sequence ID" value="EIT68229.1"/>
    <property type="molecule type" value="Genomic_DNA"/>
</dbReference>
<evidence type="ECO:0000313" key="2">
    <source>
        <dbReference type="EMBL" id="EIT68229.1"/>
    </source>
</evidence>
<dbReference type="STRING" id="1172194.WQQ_46640"/>
<keyword evidence="1" id="KW-0812">Transmembrane</keyword>
<organism evidence="2 3">
    <name type="scientific">Hydrocarboniphaga effusa AP103</name>
    <dbReference type="NCBI Taxonomy" id="1172194"/>
    <lineage>
        <taxon>Bacteria</taxon>
        <taxon>Pseudomonadati</taxon>
        <taxon>Pseudomonadota</taxon>
        <taxon>Gammaproteobacteria</taxon>
        <taxon>Nevskiales</taxon>
        <taxon>Nevskiaceae</taxon>
        <taxon>Hydrocarboniphaga</taxon>
    </lineage>
</organism>
<evidence type="ECO:0008006" key="4">
    <source>
        <dbReference type="Google" id="ProtNLM"/>
    </source>
</evidence>
<keyword evidence="1" id="KW-0472">Membrane</keyword>
<dbReference type="PANTHER" id="PTHR38602:SF1">
    <property type="entry name" value="INNER MEMBRANE PROTEIN"/>
    <property type="match status" value="1"/>
</dbReference>
<dbReference type="PANTHER" id="PTHR38602">
    <property type="entry name" value="INNER MEMBRANE PROTEIN-RELATED"/>
    <property type="match status" value="1"/>
</dbReference>
<dbReference type="OrthoDB" id="9182237at2"/>
<feature type="transmembrane region" description="Helical" evidence="1">
    <location>
        <begin position="6"/>
        <end position="23"/>
    </location>
</feature>
<accession>I7Z8S2</accession>